<dbReference type="Proteomes" id="UP000321523">
    <property type="component" value="Unassembled WGS sequence"/>
</dbReference>
<dbReference type="GO" id="GO:0022857">
    <property type="term" value="F:transmembrane transporter activity"/>
    <property type="evidence" value="ECO:0007669"/>
    <property type="project" value="InterPro"/>
</dbReference>
<comment type="caution">
    <text evidence="7">The sequence shown here is derived from an EMBL/GenBank/DDBJ whole genome shotgun (WGS) entry which is preliminary data.</text>
</comment>
<evidence type="ECO:0000256" key="5">
    <source>
        <dbReference type="ARBA" id="ARBA00023136"/>
    </source>
</evidence>
<evidence type="ECO:0000256" key="3">
    <source>
        <dbReference type="ARBA" id="ARBA00022692"/>
    </source>
</evidence>
<dbReference type="Pfam" id="PF02653">
    <property type="entry name" value="BPD_transp_2"/>
    <property type="match status" value="1"/>
</dbReference>
<dbReference type="OrthoDB" id="7157592at2"/>
<dbReference type="PANTHER" id="PTHR32196">
    <property type="entry name" value="ABC TRANSPORTER PERMEASE PROTEIN YPHD-RELATED-RELATED"/>
    <property type="match status" value="1"/>
</dbReference>
<feature type="transmembrane region" description="Helical" evidence="6">
    <location>
        <begin position="173"/>
        <end position="194"/>
    </location>
</feature>
<comment type="subcellular location">
    <subcellularLocation>
        <location evidence="1">Cell membrane</location>
        <topology evidence="1">Multi-pass membrane protein</topology>
    </subcellularLocation>
</comment>
<evidence type="ECO:0000256" key="4">
    <source>
        <dbReference type="ARBA" id="ARBA00022989"/>
    </source>
</evidence>
<sequence>MTQSSSLLRRGSRMGMPDGRRLALLAVRYGMLAALLMWIVAMSILSEHFLTIYNFLNVARQAAPIIIIAVGMTLVMATGGIDLSVGSLVALVSVSSAALLSAGLPIYAVLAIVILIGAAAGAVNGSFVCLGLPPFVVTLSALVYLRGIAFVASNGYAVPVSDPVYLEIGRGSLAGIHLPIVIAAVVAVAGWYVLNRTRFGLHSLAVGGREEAARVMGLRITRIKIAVYTLTGALAGLGGVVATARLANGSPNAGMMMELDVIAAVVLGGTSLFGGVATVGGTVIGALFLNFVRNGLNLQGVNPFWVQVVSGFILLLAVLLNTVANRRIEEWARTRPAAEEDEA</sequence>
<proteinExistence type="predicted"/>
<keyword evidence="2" id="KW-1003">Cell membrane</keyword>
<name>A0A512DIZ1_9PROT</name>
<evidence type="ECO:0000313" key="7">
    <source>
        <dbReference type="EMBL" id="GEO36405.1"/>
    </source>
</evidence>
<dbReference type="PANTHER" id="PTHR32196:SF72">
    <property type="entry name" value="RIBOSE IMPORT PERMEASE PROTEIN RBSC"/>
    <property type="match status" value="1"/>
</dbReference>
<feature type="transmembrane region" description="Helical" evidence="6">
    <location>
        <begin position="304"/>
        <end position="324"/>
    </location>
</feature>
<gene>
    <name evidence="7" type="ORF">SAE02_05530</name>
</gene>
<keyword evidence="3 6" id="KW-0812">Transmembrane</keyword>
<dbReference type="CDD" id="cd06579">
    <property type="entry name" value="TM_PBP1_transp_AraH_like"/>
    <property type="match status" value="1"/>
</dbReference>
<feature type="transmembrane region" description="Helical" evidence="6">
    <location>
        <begin position="225"/>
        <end position="247"/>
    </location>
</feature>
<keyword evidence="8" id="KW-1185">Reference proteome</keyword>
<keyword evidence="4 6" id="KW-1133">Transmembrane helix</keyword>
<dbReference type="GO" id="GO:0005886">
    <property type="term" value="C:plasma membrane"/>
    <property type="evidence" value="ECO:0007669"/>
    <property type="project" value="UniProtKB-SubCell"/>
</dbReference>
<dbReference type="EMBL" id="BJYZ01000002">
    <property type="protein sequence ID" value="GEO36405.1"/>
    <property type="molecule type" value="Genomic_DNA"/>
</dbReference>
<dbReference type="RefSeq" id="WP_052830731.1">
    <property type="nucleotide sequence ID" value="NZ_BJYZ01000002.1"/>
</dbReference>
<feature type="transmembrane region" description="Helical" evidence="6">
    <location>
        <begin position="21"/>
        <end position="45"/>
    </location>
</feature>
<protein>
    <submittedName>
        <fullName evidence="7">Sugar ABC transporter permease</fullName>
    </submittedName>
</protein>
<dbReference type="AlphaFoldDB" id="A0A512DIZ1"/>
<feature type="transmembrane region" description="Helical" evidence="6">
    <location>
        <begin position="135"/>
        <end position="152"/>
    </location>
</feature>
<organism evidence="7 8">
    <name type="scientific">Skermanella aerolata</name>
    <dbReference type="NCBI Taxonomy" id="393310"/>
    <lineage>
        <taxon>Bacteria</taxon>
        <taxon>Pseudomonadati</taxon>
        <taxon>Pseudomonadota</taxon>
        <taxon>Alphaproteobacteria</taxon>
        <taxon>Rhodospirillales</taxon>
        <taxon>Azospirillaceae</taxon>
        <taxon>Skermanella</taxon>
    </lineage>
</organism>
<evidence type="ECO:0000256" key="2">
    <source>
        <dbReference type="ARBA" id="ARBA00022475"/>
    </source>
</evidence>
<evidence type="ECO:0000313" key="8">
    <source>
        <dbReference type="Proteomes" id="UP000321523"/>
    </source>
</evidence>
<keyword evidence="5 6" id="KW-0472">Membrane</keyword>
<evidence type="ECO:0000256" key="6">
    <source>
        <dbReference type="SAM" id="Phobius"/>
    </source>
</evidence>
<accession>A0A512DIZ1</accession>
<evidence type="ECO:0000256" key="1">
    <source>
        <dbReference type="ARBA" id="ARBA00004651"/>
    </source>
</evidence>
<dbReference type="InterPro" id="IPR001851">
    <property type="entry name" value="ABC_transp_permease"/>
</dbReference>
<reference evidence="7 8" key="1">
    <citation type="submission" date="2019-07" db="EMBL/GenBank/DDBJ databases">
        <title>Whole genome shotgun sequence of Skermanella aerolata NBRC 106429.</title>
        <authorList>
            <person name="Hosoyama A."/>
            <person name="Uohara A."/>
            <person name="Ohji S."/>
            <person name="Ichikawa N."/>
        </authorList>
    </citation>
    <scope>NUCLEOTIDE SEQUENCE [LARGE SCALE GENOMIC DNA]</scope>
    <source>
        <strain evidence="7 8">NBRC 106429</strain>
    </source>
</reference>
<feature type="transmembrane region" description="Helical" evidence="6">
    <location>
        <begin position="259"/>
        <end position="292"/>
    </location>
</feature>
<feature type="transmembrane region" description="Helical" evidence="6">
    <location>
        <begin position="65"/>
        <end position="92"/>
    </location>
</feature>
<feature type="transmembrane region" description="Helical" evidence="6">
    <location>
        <begin position="104"/>
        <end position="123"/>
    </location>
</feature>